<keyword evidence="2" id="KW-1185">Reference proteome</keyword>
<dbReference type="EMBL" id="PJQD01000047">
    <property type="protein sequence ID" value="POY72805.1"/>
    <property type="molecule type" value="Genomic_DNA"/>
</dbReference>
<organism evidence="1 2">
    <name type="scientific">Rhodotorula taiwanensis</name>
    <dbReference type="NCBI Taxonomy" id="741276"/>
    <lineage>
        <taxon>Eukaryota</taxon>
        <taxon>Fungi</taxon>
        <taxon>Dikarya</taxon>
        <taxon>Basidiomycota</taxon>
        <taxon>Pucciniomycotina</taxon>
        <taxon>Microbotryomycetes</taxon>
        <taxon>Sporidiobolales</taxon>
        <taxon>Sporidiobolaceae</taxon>
        <taxon>Rhodotorula</taxon>
    </lineage>
</organism>
<protein>
    <submittedName>
        <fullName evidence="1">Uncharacterized protein</fullName>
    </submittedName>
</protein>
<dbReference type="STRING" id="741276.A0A2S5B7S3"/>
<evidence type="ECO:0000313" key="2">
    <source>
        <dbReference type="Proteomes" id="UP000237144"/>
    </source>
</evidence>
<reference evidence="1 2" key="1">
    <citation type="journal article" date="2018" name="Front. Microbiol.">
        <title>Prospects for Fungal Bioremediation of Acidic Radioactive Waste Sites: Characterization and Genome Sequence of Rhodotorula taiwanensis MD1149.</title>
        <authorList>
            <person name="Tkavc R."/>
            <person name="Matrosova V.Y."/>
            <person name="Grichenko O.E."/>
            <person name="Gostincar C."/>
            <person name="Volpe R.P."/>
            <person name="Klimenkova P."/>
            <person name="Gaidamakova E.K."/>
            <person name="Zhou C.E."/>
            <person name="Stewart B.J."/>
            <person name="Lyman M.G."/>
            <person name="Malfatti S.A."/>
            <person name="Rubinfeld B."/>
            <person name="Courtot M."/>
            <person name="Singh J."/>
            <person name="Dalgard C.L."/>
            <person name="Hamilton T."/>
            <person name="Frey K.G."/>
            <person name="Gunde-Cimerman N."/>
            <person name="Dugan L."/>
            <person name="Daly M.J."/>
        </authorList>
    </citation>
    <scope>NUCLEOTIDE SEQUENCE [LARGE SCALE GENOMIC DNA]</scope>
    <source>
        <strain evidence="1 2">MD1149</strain>
    </source>
</reference>
<dbReference type="AlphaFoldDB" id="A0A2S5B7S3"/>
<sequence>MIMNWTGKRGTRNGRMTAVRVRGPGLRFPRATAARRCGHSASSLQPASPTTAYRAVDMGSILLATLLGSGETLADLRSPMLPVPEDHPHLRSEPTTYAETLVEQQSRSRRHLPLTERSLRAYHLAWLIRQRDLRSRHLALCDARDKGWPSCWAGKVNTRHIRAVARALDEAHWVEDKLRKALVWCRAAAVPKAPVKTLLKSGKKSYVIRPRHADFPPSLLDLPYPLPFAHEANIYFLTVPRPPSLTRRDEEREAQLRDAPPAYREEVDFETGEQVLEIGEVEDDVLAYERLTHHHGPAPPAAPTVVAIA</sequence>
<dbReference type="Proteomes" id="UP000237144">
    <property type="component" value="Unassembled WGS sequence"/>
</dbReference>
<accession>A0A2S5B7S3</accession>
<proteinExistence type="predicted"/>
<evidence type="ECO:0000313" key="1">
    <source>
        <dbReference type="EMBL" id="POY72805.1"/>
    </source>
</evidence>
<dbReference type="OrthoDB" id="2520711at2759"/>
<gene>
    <name evidence="1" type="ORF">BMF94_4214</name>
</gene>
<comment type="caution">
    <text evidence="1">The sequence shown here is derived from an EMBL/GenBank/DDBJ whole genome shotgun (WGS) entry which is preliminary data.</text>
</comment>
<name>A0A2S5B7S3_9BASI</name>